<keyword evidence="5 6" id="KW-0539">Nucleus</keyword>
<evidence type="ECO:0000256" key="2">
    <source>
        <dbReference type="ARBA" id="ARBA00011038"/>
    </source>
</evidence>
<dbReference type="InterPro" id="IPR036388">
    <property type="entry name" value="WH-like_DNA-bd_sf"/>
</dbReference>
<dbReference type="InterPro" id="IPR036390">
    <property type="entry name" value="WH_DNA-bd_sf"/>
</dbReference>
<proteinExistence type="inferred from homology"/>
<dbReference type="FunFam" id="1.10.10.10:FF:000116">
    <property type="entry name" value="DNA-directed RNA polymerase III subunit RPC6"/>
    <property type="match status" value="1"/>
</dbReference>
<dbReference type="GO" id="GO:0005654">
    <property type="term" value="C:nucleoplasm"/>
    <property type="evidence" value="ECO:0007669"/>
    <property type="project" value="UniProtKB-ARBA"/>
</dbReference>
<comment type="subcellular location">
    <subcellularLocation>
        <location evidence="1 6">Nucleus</location>
    </subcellularLocation>
</comment>
<comment type="caution">
    <text evidence="7">The sequence shown here is derived from an EMBL/GenBank/DDBJ whole genome shotgun (WGS) entry which is preliminary data.</text>
</comment>
<sequence length="363" mass="39718">MALPKTAPSATPAAAAADPELQSKAEELYEKCATAPPDTLWVQRDLSNLQIAEDTPTLLRLIQILTNAHLFKLLTLETSACWKLRTRAEAAKFHNMTRDEATMYAMIEDSQSAGIWSKTIRMKTGLPQNIVTKCLKSMESRGLIQSISNVKQPGRKMYLLADITPSDDISGGSWHVNGELDVALIDAVTYVVTQFVEKATWEKVPAGANRAAVAARRAAIAQKKAAVANGGALRDMEDAFQPPMGRPQIMLVPRDPTNTNFPTTGSILQHVNNSGIIRNLVVREEDMEQLLEMLVLDGRLEKMGATGYRTVKGAKVHDDDRSGSWNGFVDAPCGLCPVFALCGDEGEINARTCQYFAEWLGTE</sequence>
<dbReference type="GO" id="GO:0006383">
    <property type="term" value="P:transcription by RNA polymerase III"/>
    <property type="evidence" value="ECO:0007669"/>
    <property type="project" value="UniProtKB-UniRule"/>
</dbReference>
<protein>
    <recommendedName>
        <fullName evidence="6">DNA-directed RNA polymerase III subunit RPC6</fullName>
        <shortName evidence="6">RNA polymerase III subunit C6</shortName>
    </recommendedName>
</protein>
<comment type="similarity">
    <text evidence="2 6">Belongs to the eukaryotic RPC34/RPC39 RNA polymerase subunit family.</text>
</comment>
<comment type="function">
    <text evidence="6">DNA-dependent RNA polymerase catalyzes the transcription of DNA into RNA using the four ribonucleoside triphosphates as substrates. Specific peripheric component of RNA polymerase III which synthesizes small RNAs, such as 5S rRNA and tRNAs.</text>
</comment>
<dbReference type="GO" id="GO:0005737">
    <property type="term" value="C:cytoplasm"/>
    <property type="evidence" value="ECO:0007669"/>
    <property type="project" value="UniProtKB-ARBA"/>
</dbReference>
<evidence type="ECO:0000256" key="4">
    <source>
        <dbReference type="ARBA" id="ARBA00023163"/>
    </source>
</evidence>
<dbReference type="GO" id="GO:0005666">
    <property type="term" value="C:RNA polymerase III complex"/>
    <property type="evidence" value="ECO:0007669"/>
    <property type="project" value="UniProtKB-UniRule"/>
</dbReference>
<name>A0A9P4MQT0_9PLEO</name>
<dbReference type="EMBL" id="ML994424">
    <property type="protein sequence ID" value="KAF2196298.1"/>
    <property type="molecule type" value="Genomic_DNA"/>
</dbReference>
<keyword evidence="3 6" id="KW-0240">DNA-directed RNA polymerase</keyword>
<dbReference type="Pfam" id="PF05158">
    <property type="entry name" value="RNA_pol_Rpc34"/>
    <property type="match status" value="1"/>
</dbReference>
<dbReference type="PANTHER" id="PTHR12780">
    <property type="entry name" value="RNA POLYMERASE III DNA DIRECTED , 39KD SUBUNIT-RELATED"/>
    <property type="match status" value="1"/>
</dbReference>
<dbReference type="InterPro" id="IPR016049">
    <property type="entry name" value="RNA_pol_Rpc34-like"/>
</dbReference>
<evidence type="ECO:0000256" key="1">
    <source>
        <dbReference type="ARBA" id="ARBA00004123"/>
    </source>
</evidence>
<dbReference type="PIRSF" id="PIRSF028763">
    <property type="entry name" value="RNA_pol_Rpc34"/>
    <property type="match status" value="1"/>
</dbReference>
<evidence type="ECO:0000313" key="8">
    <source>
        <dbReference type="Proteomes" id="UP000799536"/>
    </source>
</evidence>
<evidence type="ECO:0000256" key="3">
    <source>
        <dbReference type="ARBA" id="ARBA00022478"/>
    </source>
</evidence>
<evidence type="ECO:0000256" key="6">
    <source>
        <dbReference type="PIRNR" id="PIRNR028763"/>
    </source>
</evidence>
<accession>A0A9P4MQT0</accession>
<gene>
    <name evidence="7" type="ORF">GQ43DRAFT_426905</name>
</gene>
<evidence type="ECO:0000256" key="5">
    <source>
        <dbReference type="ARBA" id="ARBA00023242"/>
    </source>
</evidence>
<dbReference type="Proteomes" id="UP000799536">
    <property type="component" value="Unassembled WGS sequence"/>
</dbReference>
<dbReference type="AlphaFoldDB" id="A0A9P4MQT0"/>
<dbReference type="OrthoDB" id="613763at2759"/>
<dbReference type="SUPFAM" id="SSF46785">
    <property type="entry name" value="Winged helix' DNA-binding domain"/>
    <property type="match status" value="1"/>
</dbReference>
<dbReference type="InterPro" id="IPR007832">
    <property type="entry name" value="RNA_pol_Rpc34"/>
</dbReference>
<keyword evidence="8" id="KW-1185">Reference proteome</keyword>
<organism evidence="7 8">
    <name type="scientific">Delitschia confertaspora ATCC 74209</name>
    <dbReference type="NCBI Taxonomy" id="1513339"/>
    <lineage>
        <taxon>Eukaryota</taxon>
        <taxon>Fungi</taxon>
        <taxon>Dikarya</taxon>
        <taxon>Ascomycota</taxon>
        <taxon>Pezizomycotina</taxon>
        <taxon>Dothideomycetes</taxon>
        <taxon>Pleosporomycetidae</taxon>
        <taxon>Pleosporales</taxon>
        <taxon>Delitschiaceae</taxon>
        <taxon>Delitschia</taxon>
    </lineage>
</organism>
<evidence type="ECO:0000313" key="7">
    <source>
        <dbReference type="EMBL" id="KAF2196298.1"/>
    </source>
</evidence>
<keyword evidence="4 6" id="KW-0804">Transcription</keyword>
<dbReference type="Gene3D" id="1.10.10.10">
    <property type="entry name" value="Winged helix-like DNA-binding domain superfamily/Winged helix DNA-binding domain"/>
    <property type="match status" value="1"/>
</dbReference>
<reference evidence="7" key="1">
    <citation type="journal article" date="2020" name="Stud. Mycol.">
        <title>101 Dothideomycetes genomes: a test case for predicting lifestyles and emergence of pathogens.</title>
        <authorList>
            <person name="Haridas S."/>
            <person name="Albert R."/>
            <person name="Binder M."/>
            <person name="Bloem J."/>
            <person name="Labutti K."/>
            <person name="Salamov A."/>
            <person name="Andreopoulos B."/>
            <person name="Baker S."/>
            <person name="Barry K."/>
            <person name="Bills G."/>
            <person name="Bluhm B."/>
            <person name="Cannon C."/>
            <person name="Castanera R."/>
            <person name="Culley D."/>
            <person name="Daum C."/>
            <person name="Ezra D."/>
            <person name="Gonzalez J."/>
            <person name="Henrissat B."/>
            <person name="Kuo A."/>
            <person name="Liang C."/>
            <person name="Lipzen A."/>
            <person name="Lutzoni F."/>
            <person name="Magnuson J."/>
            <person name="Mondo S."/>
            <person name="Nolan M."/>
            <person name="Ohm R."/>
            <person name="Pangilinan J."/>
            <person name="Park H.-J."/>
            <person name="Ramirez L."/>
            <person name="Alfaro M."/>
            <person name="Sun H."/>
            <person name="Tritt A."/>
            <person name="Yoshinaga Y."/>
            <person name="Zwiers L.-H."/>
            <person name="Turgeon B."/>
            <person name="Goodwin S."/>
            <person name="Spatafora J."/>
            <person name="Crous P."/>
            <person name="Grigoriev I."/>
        </authorList>
    </citation>
    <scope>NUCLEOTIDE SEQUENCE</scope>
    <source>
        <strain evidence="7">ATCC 74209</strain>
    </source>
</reference>